<feature type="domain" description="DUF5642" evidence="2">
    <location>
        <begin position="35"/>
        <end position="218"/>
    </location>
</feature>
<feature type="compositionally biased region" description="Low complexity" evidence="1">
    <location>
        <begin position="18"/>
        <end position="30"/>
    </location>
</feature>
<keyword evidence="4" id="KW-1185">Reference proteome</keyword>
<name>A0ABN9N470_9MYCO</name>
<evidence type="ECO:0000313" key="4">
    <source>
        <dbReference type="Proteomes" id="UP001190465"/>
    </source>
</evidence>
<protein>
    <submittedName>
        <fullName evidence="3">DUF5642 family protein</fullName>
    </submittedName>
</protein>
<organism evidence="3 4">
    <name type="scientific">[Mycobacterium] burgundiense</name>
    <dbReference type="NCBI Taxonomy" id="3064286"/>
    <lineage>
        <taxon>Bacteria</taxon>
        <taxon>Bacillati</taxon>
        <taxon>Actinomycetota</taxon>
        <taxon>Actinomycetes</taxon>
        <taxon>Mycobacteriales</taxon>
        <taxon>Mycobacteriaceae</taxon>
        <taxon>Mycolicibacterium</taxon>
    </lineage>
</organism>
<evidence type="ECO:0000313" key="3">
    <source>
        <dbReference type="EMBL" id="CAJ1497258.1"/>
    </source>
</evidence>
<dbReference type="Proteomes" id="UP001190465">
    <property type="component" value="Chromosome"/>
</dbReference>
<gene>
    <name evidence="3" type="ORF">MU0053_000863</name>
</gene>
<evidence type="ECO:0000256" key="1">
    <source>
        <dbReference type="SAM" id="MobiDB-lite"/>
    </source>
</evidence>
<proteinExistence type="predicted"/>
<reference evidence="3 4" key="1">
    <citation type="submission" date="2023-08" db="EMBL/GenBank/DDBJ databases">
        <authorList>
            <person name="Folkvardsen B D."/>
            <person name="Norman A."/>
        </authorList>
    </citation>
    <scope>NUCLEOTIDE SEQUENCE [LARGE SCALE GENOMIC DNA]</scope>
    <source>
        <strain evidence="3 4">Mu0053</strain>
    </source>
</reference>
<dbReference type="RefSeq" id="WP_308481171.1">
    <property type="nucleotide sequence ID" value="NZ_OY726397.1"/>
</dbReference>
<feature type="region of interest" description="Disordered" evidence="1">
    <location>
        <begin position="13"/>
        <end position="36"/>
    </location>
</feature>
<dbReference type="Pfam" id="PF18702">
    <property type="entry name" value="DUF5642"/>
    <property type="match status" value="1"/>
</dbReference>
<dbReference type="EMBL" id="OY726397">
    <property type="protein sequence ID" value="CAJ1497258.1"/>
    <property type="molecule type" value="Genomic_DNA"/>
</dbReference>
<evidence type="ECO:0000259" key="2">
    <source>
        <dbReference type="Pfam" id="PF18702"/>
    </source>
</evidence>
<dbReference type="InterPro" id="IPR041313">
    <property type="entry name" value="DUF5642"/>
</dbReference>
<sequence length="219" mass="22338">MVTVLVAGCGVPAGQNGAGTATETARAENGPDSIDPDRVKRIRKDLPAGDEVAEARDVTSPATYWGMRSGWVAEPPQCAALVNPADGGVSRGLSSSGDGGQIYVVIAAAPEGRQVAPGPALVTECQQWTASFGRSVAAVTQAPAPSIDGADGTVGMTTSIRTLVESGTETDSHAHTYIAYLDAHLIFVTLIVDPGSPHPPLPPQYAADLLVKTVAAARG</sequence>
<accession>A0ABN9N470</accession>